<evidence type="ECO:0000313" key="2">
    <source>
        <dbReference type="Proteomes" id="UP000015893"/>
    </source>
</evidence>
<dbReference type="EMBL" id="AUSI01000034">
    <property type="protein sequence ID" value="EQK94558.1"/>
    <property type="molecule type" value="Genomic_DNA"/>
</dbReference>
<sequence length="31" mass="3694">MLHVFKSERFYQSTPPKKEILERGGILERGF</sequence>
<name>A0AB33Z7A4_HELPX</name>
<organism evidence="1 2">
    <name type="scientific">Helicobacter pylori UM037</name>
    <dbReference type="NCBI Taxonomy" id="1321939"/>
    <lineage>
        <taxon>Bacteria</taxon>
        <taxon>Pseudomonadati</taxon>
        <taxon>Campylobacterota</taxon>
        <taxon>Epsilonproteobacteria</taxon>
        <taxon>Campylobacterales</taxon>
        <taxon>Helicobacteraceae</taxon>
        <taxon>Helicobacter</taxon>
    </lineage>
</organism>
<proteinExistence type="predicted"/>
<dbReference type="Proteomes" id="UP000015893">
    <property type="component" value="Unassembled WGS sequence"/>
</dbReference>
<dbReference type="AlphaFoldDB" id="A0AB33Z7A4"/>
<accession>A0AB33Z7A4</accession>
<comment type="caution">
    <text evidence="1">The sequence shown here is derived from an EMBL/GenBank/DDBJ whole genome shotgun (WGS) entry which is preliminary data.</text>
</comment>
<reference evidence="1 2" key="1">
    <citation type="journal article" date="2013" name="Genome Announc.">
        <title>Multiple genome sequences of Helicobacter pylori strains of diverse disease and antibiotic resistance backgrounds from Malaysia.</title>
        <authorList>
            <person name="Rehvathy V."/>
            <person name="Tan M.H."/>
            <person name="Gunaletchumy S.P."/>
            <person name="Teh X."/>
            <person name="Wang S."/>
            <person name="Baybayan P."/>
            <person name="Singh S."/>
            <person name="Ashby M."/>
            <person name="Kaakoush N.O."/>
            <person name="Mitchell H.M."/>
            <person name="Croft L.J."/>
            <person name="Goh K.L."/>
            <person name="Loke M.F."/>
            <person name="Vadivelu J."/>
        </authorList>
    </citation>
    <scope>NUCLEOTIDE SEQUENCE [LARGE SCALE GENOMIC DNA]</scope>
    <source>
        <strain evidence="1 2">UM037</strain>
    </source>
</reference>
<gene>
    <name evidence="1" type="ORF">N198_01280</name>
</gene>
<evidence type="ECO:0000313" key="1">
    <source>
        <dbReference type="EMBL" id="EQK94558.1"/>
    </source>
</evidence>
<protein>
    <submittedName>
        <fullName evidence="1">Uncharacterized protein</fullName>
    </submittedName>
</protein>